<comment type="similarity">
    <text evidence="2">Belongs to the bacterial solute-binding protein 2 family.</text>
</comment>
<gene>
    <name evidence="4" type="ORF">QBE54_09215</name>
</gene>
<dbReference type="InterPro" id="IPR028082">
    <property type="entry name" value="Peripla_BP_I"/>
</dbReference>
<organism evidence="4 5">
    <name type="scientific">Thermatribacter velox</name>
    <dbReference type="NCBI Taxonomy" id="3039681"/>
    <lineage>
        <taxon>Bacteria</taxon>
        <taxon>Pseudomonadati</taxon>
        <taxon>Atribacterota</taxon>
        <taxon>Atribacteria</taxon>
        <taxon>Atribacterales</taxon>
        <taxon>Thermatribacteraceae</taxon>
        <taxon>Thermatribacter</taxon>
    </lineage>
</organism>
<evidence type="ECO:0000313" key="4">
    <source>
        <dbReference type="EMBL" id="WZL75755.1"/>
    </source>
</evidence>
<protein>
    <submittedName>
        <fullName evidence="4">Autoinducer 2 ABC transporter substrate-binding protein</fullName>
    </submittedName>
</protein>
<dbReference type="EMBL" id="CP121689">
    <property type="protein sequence ID" value="WZL75755.1"/>
    <property type="molecule type" value="Genomic_DNA"/>
</dbReference>
<proteinExistence type="inferred from homology"/>
<dbReference type="Gene3D" id="3.40.50.2300">
    <property type="match status" value="2"/>
</dbReference>
<name>A0ABZ2Y9S7_9BACT</name>
<dbReference type="InterPro" id="IPR050555">
    <property type="entry name" value="Bact_Solute-Bind_Prot2"/>
</dbReference>
<evidence type="ECO:0000256" key="2">
    <source>
        <dbReference type="ARBA" id="ARBA00007639"/>
    </source>
</evidence>
<dbReference type="Pfam" id="PF13407">
    <property type="entry name" value="Peripla_BP_4"/>
    <property type="match status" value="1"/>
</dbReference>
<evidence type="ECO:0000256" key="1">
    <source>
        <dbReference type="ARBA" id="ARBA00004196"/>
    </source>
</evidence>
<reference evidence="4 5" key="1">
    <citation type="submission" date="2023-03" db="EMBL/GenBank/DDBJ databases">
        <title>Novel Species.</title>
        <authorList>
            <person name="Ma S."/>
        </authorList>
    </citation>
    <scope>NUCLEOTIDE SEQUENCE [LARGE SCALE GENOMIC DNA]</scope>
    <source>
        <strain evidence="4 5">B11</strain>
    </source>
</reference>
<comment type="subcellular location">
    <subcellularLocation>
        <location evidence="1">Cell envelope</location>
    </subcellularLocation>
</comment>
<sequence>MKKLTLFLMVVLLVAILVVPAMAKKYTIATVVKVDGIAWFERMREGVKKFAADTGHEAFLVGPPRADAALQVQIIEDLIAQGVDAICVVPFSPEAVEPVLKRAMDEDIVVITHEASNIQNAHWDLEAFDNYAFGAKLMDILASYMGEEGEYATMVGSLTSKTHMEWITGSVERQKEKYPKMKLVTETPLEDYDDQTRAYENMKELLRTYPNLRGVRTAASTAAPGCGLAVEEAGLQDQIAVVGPSLVSLCGQYLESGAVKAIGFWDPADAGYAMNKLAVMVLEGKEVTDGMDLGVPGYNNLRMDGRVLYGEAWVFVTKDNMDQYDF</sequence>
<accession>A0ABZ2Y9S7</accession>
<feature type="domain" description="Periplasmic binding protein" evidence="3">
    <location>
        <begin position="28"/>
        <end position="286"/>
    </location>
</feature>
<dbReference type="RefSeq" id="WP_369017905.1">
    <property type="nucleotide sequence ID" value="NZ_CP121689.1"/>
</dbReference>
<dbReference type="PANTHER" id="PTHR30036">
    <property type="entry name" value="D-XYLOSE-BINDING PERIPLASMIC PROTEIN"/>
    <property type="match status" value="1"/>
</dbReference>
<dbReference type="InterPro" id="IPR025997">
    <property type="entry name" value="SBP_2_dom"/>
</dbReference>
<dbReference type="SUPFAM" id="SSF53822">
    <property type="entry name" value="Periplasmic binding protein-like I"/>
    <property type="match status" value="1"/>
</dbReference>
<evidence type="ECO:0000313" key="5">
    <source>
        <dbReference type="Proteomes" id="UP001461341"/>
    </source>
</evidence>
<keyword evidence="5" id="KW-1185">Reference proteome</keyword>
<dbReference type="PANTHER" id="PTHR30036:SF7">
    <property type="entry name" value="ABC TRANSPORTER PERIPLASMIC-BINDING PROTEIN YPHF"/>
    <property type="match status" value="1"/>
</dbReference>
<evidence type="ECO:0000259" key="3">
    <source>
        <dbReference type="Pfam" id="PF13407"/>
    </source>
</evidence>
<dbReference type="Proteomes" id="UP001461341">
    <property type="component" value="Chromosome"/>
</dbReference>
<dbReference type="CDD" id="cd20001">
    <property type="entry name" value="PBP1_LsrB_Quorum_Sensing-like"/>
    <property type="match status" value="1"/>
</dbReference>